<comment type="subcellular location">
    <subcellularLocation>
        <location evidence="1 13">Cytoplasm</location>
    </subcellularLocation>
</comment>
<evidence type="ECO:0000256" key="1">
    <source>
        <dbReference type="ARBA" id="ARBA00004496"/>
    </source>
</evidence>
<evidence type="ECO:0000313" key="14">
    <source>
        <dbReference type="EMBL" id="SLN15558.1"/>
    </source>
</evidence>
<keyword evidence="11 13" id="KW-0804">Transcription</keyword>
<keyword evidence="8 13" id="KW-0862">Zinc</keyword>
<keyword evidence="7 12" id="KW-0479">Metal-binding</keyword>
<evidence type="ECO:0000256" key="7">
    <source>
        <dbReference type="ARBA" id="ARBA00022723"/>
    </source>
</evidence>
<gene>
    <name evidence="13 14" type="primary">fur</name>
    <name evidence="14" type="ORF">ROA7450_00359</name>
</gene>
<dbReference type="GO" id="GO:0005829">
    <property type="term" value="C:cytosol"/>
    <property type="evidence" value="ECO:0007669"/>
    <property type="project" value="TreeGrafter"/>
</dbReference>
<dbReference type="AlphaFoldDB" id="A0A1X6YAJ0"/>
<feature type="binding site" evidence="12">
    <location>
        <position position="94"/>
    </location>
    <ligand>
        <name>Fe cation</name>
        <dbReference type="ChEBI" id="CHEBI:24875"/>
    </ligand>
</feature>
<feature type="binding site" evidence="12">
    <location>
        <position position="130"/>
    </location>
    <ligand>
        <name>Fe cation</name>
        <dbReference type="ChEBI" id="CHEBI:24875"/>
    </ligand>
</feature>
<dbReference type="OrthoDB" id="8659436at2"/>
<dbReference type="InterPro" id="IPR002481">
    <property type="entry name" value="FUR"/>
</dbReference>
<dbReference type="SUPFAM" id="SSF46785">
    <property type="entry name" value="Winged helix' DNA-binding domain"/>
    <property type="match status" value="1"/>
</dbReference>
<dbReference type="PANTHER" id="PTHR33202:SF2">
    <property type="entry name" value="FERRIC UPTAKE REGULATION PROTEIN"/>
    <property type="match status" value="1"/>
</dbReference>
<dbReference type="Pfam" id="PF01475">
    <property type="entry name" value="FUR"/>
    <property type="match status" value="1"/>
</dbReference>
<dbReference type="EMBL" id="FWFX01000001">
    <property type="protein sequence ID" value="SLN15558.1"/>
    <property type="molecule type" value="Genomic_DNA"/>
</dbReference>
<dbReference type="Gene3D" id="3.30.1490.190">
    <property type="match status" value="1"/>
</dbReference>
<proteinExistence type="inferred from homology"/>
<organism evidence="14 15">
    <name type="scientific">Roseovarius albus</name>
    <dbReference type="NCBI Taxonomy" id="1247867"/>
    <lineage>
        <taxon>Bacteria</taxon>
        <taxon>Pseudomonadati</taxon>
        <taxon>Pseudomonadota</taxon>
        <taxon>Alphaproteobacteria</taxon>
        <taxon>Rhodobacterales</taxon>
        <taxon>Roseobacteraceae</taxon>
        <taxon>Roseovarius</taxon>
    </lineage>
</organism>
<accession>A0A1X6YAJ0</accession>
<dbReference type="Proteomes" id="UP000193061">
    <property type="component" value="Unassembled WGS sequence"/>
</dbReference>
<comment type="similarity">
    <text evidence="2 13">Belongs to the Fur family.</text>
</comment>
<evidence type="ECO:0000256" key="13">
    <source>
        <dbReference type="RuleBase" id="RU364037"/>
    </source>
</evidence>
<sequence>MSTKFFINNEDQILRDTGLRVTKQRLAIVRVLFEAEDHPDAEQVLARARERDASVSQATTYRTLAALAEKGVLQTHTFDGGVTRYEVSNRPHHDHLIDIETGDVMEFVSEEIERLQRRVAAEHGYEIVAHRLELYCRKAS</sequence>
<evidence type="ECO:0000256" key="11">
    <source>
        <dbReference type="ARBA" id="ARBA00023163"/>
    </source>
</evidence>
<dbReference type="GO" id="GO:0000976">
    <property type="term" value="F:transcription cis-regulatory region binding"/>
    <property type="evidence" value="ECO:0007669"/>
    <property type="project" value="TreeGrafter"/>
</dbReference>
<evidence type="ECO:0000256" key="8">
    <source>
        <dbReference type="ARBA" id="ARBA00022833"/>
    </source>
</evidence>
<keyword evidence="15" id="KW-1185">Reference proteome</keyword>
<evidence type="ECO:0000256" key="9">
    <source>
        <dbReference type="ARBA" id="ARBA00023015"/>
    </source>
</evidence>
<dbReference type="GO" id="GO:1900376">
    <property type="term" value="P:regulation of secondary metabolite biosynthetic process"/>
    <property type="evidence" value="ECO:0007669"/>
    <property type="project" value="TreeGrafter"/>
</dbReference>
<keyword evidence="10 13" id="KW-0238">DNA-binding</keyword>
<keyword evidence="5 13" id="KW-0963">Cytoplasm</keyword>
<keyword evidence="12 13" id="KW-0408">Iron</keyword>
<evidence type="ECO:0000313" key="15">
    <source>
        <dbReference type="Proteomes" id="UP000193061"/>
    </source>
</evidence>
<name>A0A1X6YAJ0_9RHOB</name>
<protein>
    <recommendedName>
        <fullName evidence="4 13">Ferric uptake regulation protein</fullName>
    </recommendedName>
</protein>
<dbReference type="InterPro" id="IPR036390">
    <property type="entry name" value="WH_DNA-bd_sf"/>
</dbReference>
<reference evidence="14 15" key="1">
    <citation type="submission" date="2017-03" db="EMBL/GenBank/DDBJ databases">
        <authorList>
            <person name="Afonso C.L."/>
            <person name="Miller P.J."/>
            <person name="Scott M.A."/>
            <person name="Spackman E."/>
            <person name="Goraichik I."/>
            <person name="Dimitrov K.M."/>
            <person name="Suarez D.L."/>
            <person name="Swayne D.E."/>
        </authorList>
    </citation>
    <scope>NUCLEOTIDE SEQUENCE [LARGE SCALE GENOMIC DNA]</scope>
    <source>
        <strain evidence="14 15">CECT 7450</strain>
    </source>
</reference>
<dbReference type="RefSeq" id="WP_085803905.1">
    <property type="nucleotide sequence ID" value="NZ_FWFX01000001.1"/>
</dbReference>
<evidence type="ECO:0000256" key="5">
    <source>
        <dbReference type="ARBA" id="ARBA00022490"/>
    </source>
</evidence>
<dbReference type="Gene3D" id="1.10.10.10">
    <property type="entry name" value="Winged helix-like DNA-binding domain superfamily/Winged helix DNA-binding domain"/>
    <property type="match status" value="1"/>
</dbReference>
<evidence type="ECO:0000256" key="3">
    <source>
        <dbReference type="ARBA" id="ARBA00011738"/>
    </source>
</evidence>
<feature type="binding site" evidence="12">
    <location>
        <position position="92"/>
    </location>
    <ligand>
        <name>Fe cation</name>
        <dbReference type="ChEBI" id="CHEBI:24875"/>
    </ligand>
</feature>
<evidence type="ECO:0000256" key="4">
    <source>
        <dbReference type="ARBA" id="ARBA00020910"/>
    </source>
</evidence>
<evidence type="ECO:0000256" key="6">
    <source>
        <dbReference type="ARBA" id="ARBA00022491"/>
    </source>
</evidence>
<keyword evidence="9 13" id="KW-0805">Transcription regulation</keyword>
<dbReference type="CDD" id="cd07153">
    <property type="entry name" value="Fur_like"/>
    <property type="match status" value="1"/>
</dbReference>
<dbReference type="PANTHER" id="PTHR33202">
    <property type="entry name" value="ZINC UPTAKE REGULATION PROTEIN"/>
    <property type="match status" value="1"/>
</dbReference>
<dbReference type="FunFam" id="1.10.10.10:FF:000007">
    <property type="entry name" value="Ferric uptake regulation protein"/>
    <property type="match status" value="1"/>
</dbReference>
<dbReference type="GO" id="GO:0008270">
    <property type="term" value="F:zinc ion binding"/>
    <property type="evidence" value="ECO:0007669"/>
    <property type="project" value="TreeGrafter"/>
</dbReference>
<evidence type="ECO:0000256" key="12">
    <source>
        <dbReference type="PIRSR" id="PIRSR602481-2"/>
    </source>
</evidence>
<keyword evidence="6 13" id="KW-0678">Repressor</keyword>
<dbReference type="InterPro" id="IPR036388">
    <property type="entry name" value="WH-like_DNA-bd_sf"/>
</dbReference>
<dbReference type="GO" id="GO:0045892">
    <property type="term" value="P:negative regulation of DNA-templated transcription"/>
    <property type="evidence" value="ECO:0007669"/>
    <property type="project" value="TreeGrafter"/>
</dbReference>
<dbReference type="GO" id="GO:0003700">
    <property type="term" value="F:DNA-binding transcription factor activity"/>
    <property type="evidence" value="ECO:0007669"/>
    <property type="project" value="UniProtKB-UniRule"/>
</dbReference>
<comment type="cofactor">
    <cofactor evidence="12">
        <name>Mn(2+)</name>
        <dbReference type="ChEBI" id="CHEBI:29035"/>
    </cofactor>
    <cofactor evidence="12">
        <name>Fe(2+)</name>
        <dbReference type="ChEBI" id="CHEBI:29033"/>
    </cofactor>
    <text evidence="12">Binds 1 Mn(2+) or Fe(2+) ion per subunit.</text>
</comment>
<evidence type="ECO:0000256" key="10">
    <source>
        <dbReference type="ARBA" id="ARBA00023125"/>
    </source>
</evidence>
<dbReference type="InterPro" id="IPR043135">
    <property type="entry name" value="Fur_C"/>
</dbReference>
<evidence type="ECO:0000256" key="2">
    <source>
        <dbReference type="ARBA" id="ARBA00007957"/>
    </source>
</evidence>
<comment type="subunit">
    <text evidence="3 13">Homodimer.</text>
</comment>
<feature type="binding site" evidence="12">
    <location>
        <position position="113"/>
    </location>
    <ligand>
        <name>Fe cation</name>
        <dbReference type="ChEBI" id="CHEBI:24875"/>
    </ligand>
</feature>